<evidence type="ECO:0000313" key="1">
    <source>
        <dbReference type="EMBL" id="OIQ84289.1"/>
    </source>
</evidence>
<gene>
    <name evidence="1" type="ORF">GALL_338860</name>
</gene>
<sequence>MADSREDLRFGQASEVFRVNPSAINIDFRNSIDMRLAQLDAALMAIYGEGFDSFKCMSERHQDDYLWMLHGMVEEVRDLMTSMDRAEKNGGRHG</sequence>
<dbReference type="EMBL" id="MLJW01000629">
    <property type="protein sequence ID" value="OIQ84289.1"/>
    <property type="molecule type" value="Genomic_DNA"/>
</dbReference>
<name>A0A1J5QL76_9ZZZZ</name>
<reference evidence="1" key="1">
    <citation type="submission" date="2016-10" db="EMBL/GenBank/DDBJ databases">
        <title>Sequence of Gallionella enrichment culture.</title>
        <authorList>
            <person name="Poehlein A."/>
            <person name="Muehling M."/>
            <person name="Daniel R."/>
        </authorList>
    </citation>
    <scope>NUCLEOTIDE SEQUENCE</scope>
</reference>
<organism evidence="1">
    <name type="scientific">mine drainage metagenome</name>
    <dbReference type="NCBI Taxonomy" id="410659"/>
    <lineage>
        <taxon>unclassified sequences</taxon>
        <taxon>metagenomes</taxon>
        <taxon>ecological metagenomes</taxon>
    </lineage>
</organism>
<proteinExistence type="predicted"/>
<accession>A0A1J5QL76</accession>
<protein>
    <submittedName>
        <fullName evidence="1">Uncharacterized protein</fullName>
    </submittedName>
</protein>
<dbReference type="AlphaFoldDB" id="A0A1J5QL76"/>
<comment type="caution">
    <text evidence="1">The sequence shown here is derived from an EMBL/GenBank/DDBJ whole genome shotgun (WGS) entry which is preliminary data.</text>
</comment>